<dbReference type="GO" id="GO:0005737">
    <property type="term" value="C:cytoplasm"/>
    <property type="evidence" value="ECO:0007669"/>
    <property type="project" value="UniProtKB-SubCell"/>
</dbReference>
<dbReference type="CDD" id="cd23934">
    <property type="entry name" value="AGPR_1_C"/>
    <property type="match status" value="1"/>
</dbReference>
<evidence type="ECO:0000256" key="2">
    <source>
        <dbReference type="ARBA" id="ARBA00022571"/>
    </source>
</evidence>
<dbReference type="GO" id="GO:0051287">
    <property type="term" value="F:NAD binding"/>
    <property type="evidence" value="ECO:0007669"/>
    <property type="project" value="InterPro"/>
</dbReference>
<evidence type="ECO:0000256" key="3">
    <source>
        <dbReference type="ARBA" id="ARBA00022605"/>
    </source>
</evidence>
<accession>A0A0P8Z171</accession>
<keyword evidence="2 7" id="KW-0055">Arginine biosynthesis</keyword>
<keyword evidence="5 7" id="KW-0560">Oxidoreductase</keyword>
<dbReference type="GO" id="GO:0003942">
    <property type="term" value="F:N-acetyl-gamma-glutamyl-phosphate reductase activity"/>
    <property type="evidence" value="ECO:0007669"/>
    <property type="project" value="UniProtKB-UniRule"/>
</dbReference>
<dbReference type="EC" id="1.2.1.38" evidence="7"/>
<feature type="domain" description="Semialdehyde dehydrogenase NAD-binding" evidence="9">
    <location>
        <begin position="3"/>
        <end position="142"/>
    </location>
</feature>
<sequence>MISASIVGATGYVGEELVRILSTHPDTKIVGATTQNYVGQDIGDVFPSLRGRVNLVCEELNIQNIVKKSDIIFLSLPHGHSAALTKEVLSYNKKIIDMGADFRFDSKEVYEKWYGVSHALPEVLSDVVYGLPEINREKIKDANIIGNPGCYPTSIILGLAPVLENNLVETESIISDSKSAISGAGRGASVSNLFTEISGSVKAYNISKHRHTPEINQELSKLAKNDVHITFTPHVVPMSRGILSTIYCRLKNITTAEDVIGLYKEYYRGSSFVRIMNKGVYPETRWVYGSNFCDIGFEIDEYNKRLIIVSAIDNVVKGAAGQGIQNMNIMFGLPETTGLEAPGLYI</sequence>
<dbReference type="InterPro" id="IPR058924">
    <property type="entry name" value="AGPR_dimerisation_dom"/>
</dbReference>
<dbReference type="Gene3D" id="3.30.360.10">
    <property type="entry name" value="Dihydrodipicolinate Reductase, domain 2"/>
    <property type="match status" value="1"/>
</dbReference>
<dbReference type="HAMAP" id="MF_00150">
    <property type="entry name" value="ArgC_type1"/>
    <property type="match status" value="1"/>
</dbReference>
<evidence type="ECO:0000256" key="4">
    <source>
        <dbReference type="ARBA" id="ARBA00022857"/>
    </source>
</evidence>
<dbReference type="STRING" id="36849.OXPF_03470"/>
<dbReference type="RefSeq" id="WP_054873499.1">
    <property type="nucleotide sequence ID" value="NZ_LKET01000016.1"/>
</dbReference>
<dbReference type="GO" id="GO:0070401">
    <property type="term" value="F:NADP+ binding"/>
    <property type="evidence" value="ECO:0007669"/>
    <property type="project" value="InterPro"/>
</dbReference>
<dbReference type="SMART" id="SM00859">
    <property type="entry name" value="Semialdhyde_dh"/>
    <property type="match status" value="1"/>
</dbReference>
<evidence type="ECO:0000313" key="11">
    <source>
        <dbReference type="Proteomes" id="UP000050326"/>
    </source>
</evidence>
<dbReference type="PATRIC" id="fig|36849.3.peg.377"/>
<dbReference type="InterPro" id="IPR000534">
    <property type="entry name" value="Semialdehyde_DH_NAD-bd"/>
</dbReference>
<comment type="similarity">
    <text evidence="7">Belongs to the NAGSA dehydrogenase family. Type 1 subfamily.</text>
</comment>
<dbReference type="PANTHER" id="PTHR32338:SF10">
    <property type="entry name" value="N-ACETYL-GAMMA-GLUTAMYL-PHOSPHATE REDUCTASE, CHLOROPLASTIC-RELATED"/>
    <property type="match status" value="1"/>
</dbReference>
<evidence type="ECO:0000256" key="7">
    <source>
        <dbReference type="HAMAP-Rule" id="MF_00150"/>
    </source>
</evidence>
<comment type="subcellular location">
    <subcellularLocation>
        <location evidence="7">Cytoplasm</location>
    </subcellularLocation>
</comment>
<dbReference type="OrthoDB" id="9801289at2"/>
<protein>
    <recommendedName>
        <fullName evidence="7">N-acetyl-gamma-glutamyl-phosphate reductase</fullName>
        <shortName evidence="7">AGPR</shortName>
        <ecNumber evidence="7">1.2.1.38</ecNumber>
    </recommendedName>
    <alternativeName>
        <fullName evidence="7">N-acetyl-glutamate semialdehyde dehydrogenase</fullName>
        <shortName evidence="7">NAGSA dehydrogenase</shortName>
    </alternativeName>
</protein>
<reference evidence="10 11" key="1">
    <citation type="submission" date="2015-09" db="EMBL/GenBank/DDBJ databases">
        <title>Genome sequence of Oxobacter pfennigii DSM 3222.</title>
        <authorList>
            <person name="Poehlein A."/>
            <person name="Bengelsdorf F.R."/>
            <person name="Schiel-Bengelsdorf B."/>
            <person name="Duerre P."/>
            <person name="Daniel R."/>
        </authorList>
    </citation>
    <scope>NUCLEOTIDE SEQUENCE [LARGE SCALE GENOMIC DNA]</scope>
    <source>
        <strain evidence="10 11">DSM 3222</strain>
    </source>
</reference>
<feature type="active site" evidence="7 8">
    <location>
        <position position="150"/>
    </location>
</feature>
<evidence type="ECO:0000256" key="8">
    <source>
        <dbReference type="PROSITE-ProRule" id="PRU10010"/>
    </source>
</evidence>
<evidence type="ECO:0000259" key="9">
    <source>
        <dbReference type="SMART" id="SM00859"/>
    </source>
</evidence>
<dbReference type="InterPro" id="IPR050085">
    <property type="entry name" value="AGPR"/>
</dbReference>
<proteinExistence type="inferred from homology"/>
<dbReference type="SUPFAM" id="SSF51735">
    <property type="entry name" value="NAD(P)-binding Rossmann-fold domains"/>
    <property type="match status" value="1"/>
</dbReference>
<dbReference type="InterPro" id="IPR023013">
    <property type="entry name" value="AGPR_AS"/>
</dbReference>
<dbReference type="NCBIfam" id="TIGR01850">
    <property type="entry name" value="argC"/>
    <property type="match status" value="1"/>
</dbReference>
<keyword evidence="11" id="KW-1185">Reference proteome</keyword>
<evidence type="ECO:0000256" key="6">
    <source>
        <dbReference type="ARBA" id="ARBA00050557"/>
    </source>
</evidence>
<dbReference type="PANTHER" id="PTHR32338">
    <property type="entry name" value="N-ACETYL-GAMMA-GLUTAMYL-PHOSPHATE REDUCTASE, CHLOROPLASTIC-RELATED-RELATED"/>
    <property type="match status" value="1"/>
</dbReference>
<gene>
    <name evidence="7 10" type="primary">argC</name>
    <name evidence="10" type="ORF">OXPF_03470</name>
</gene>
<organism evidence="10 11">
    <name type="scientific">Oxobacter pfennigii</name>
    <dbReference type="NCBI Taxonomy" id="36849"/>
    <lineage>
        <taxon>Bacteria</taxon>
        <taxon>Bacillati</taxon>
        <taxon>Bacillota</taxon>
        <taxon>Clostridia</taxon>
        <taxon>Eubacteriales</taxon>
        <taxon>Clostridiaceae</taxon>
        <taxon>Oxobacter</taxon>
    </lineage>
</organism>
<keyword evidence="7" id="KW-0963">Cytoplasm</keyword>
<dbReference type="Pfam" id="PF22698">
    <property type="entry name" value="Semialdhyde_dhC_1"/>
    <property type="match status" value="1"/>
</dbReference>
<comment type="pathway">
    <text evidence="1 7">Amino-acid biosynthesis; L-arginine biosynthesis; N(2)-acetyl-L-ornithine from L-glutamate: step 3/4.</text>
</comment>
<name>A0A0P8Z171_9CLOT</name>
<evidence type="ECO:0000256" key="1">
    <source>
        <dbReference type="ARBA" id="ARBA00004862"/>
    </source>
</evidence>
<comment type="caution">
    <text evidence="10">The sequence shown here is derived from an EMBL/GenBank/DDBJ whole genome shotgun (WGS) entry which is preliminary data.</text>
</comment>
<evidence type="ECO:0000256" key="5">
    <source>
        <dbReference type="ARBA" id="ARBA00023002"/>
    </source>
</evidence>
<dbReference type="AlphaFoldDB" id="A0A0P8Z171"/>
<keyword evidence="3 7" id="KW-0028">Amino-acid biosynthesis</keyword>
<dbReference type="PROSITE" id="PS01224">
    <property type="entry name" value="ARGC"/>
    <property type="match status" value="1"/>
</dbReference>
<dbReference type="Gene3D" id="3.40.50.720">
    <property type="entry name" value="NAD(P)-binding Rossmann-like Domain"/>
    <property type="match status" value="1"/>
</dbReference>
<keyword evidence="4 7" id="KW-0521">NADP</keyword>
<dbReference type="UniPathway" id="UPA00068">
    <property type="reaction ID" value="UER00108"/>
</dbReference>
<evidence type="ECO:0000313" key="10">
    <source>
        <dbReference type="EMBL" id="KPU45879.1"/>
    </source>
</evidence>
<comment type="catalytic activity">
    <reaction evidence="6 7">
        <text>N-acetyl-L-glutamate 5-semialdehyde + phosphate + NADP(+) = N-acetyl-L-glutamyl 5-phosphate + NADPH + H(+)</text>
        <dbReference type="Rhea" id="RHEA:21588"/>
        <dbReference type="ChEBI" id="CHEBI:15378"/>
        <dbReference type="ChEBI" id="CHEBI:29123"/>
        <dbReference type="ChEBI" id="CHEBI:43474"/>
        <dbReference type="ChEBI" id="CHEBI:57783"/>
        <dbReference type="ChEBI" id="CHEBI:57936"/>
        <dbReference type="ChEBI" id="CHEBI:58349"/>
        <dbReference type="EC" id="1.2.1.38"/>
    </reaction>
</comment>
<dbReference type="FunFam" id="3.30.360.10:FF:000014">
    <property type="entry name" value="N-acetyl-gamma-glutamyl-phosphate reductase"/>
    <property type="match status" value="1"/>
</dbReference>
<dbReference type="InterPro" id="IPR000706">
    <property type="entry name" value="AGPR_type-1"/>
</dbReference>
<comment type="function">
    <text evidence="7">Catalyzes the NADPH-dependent reduction of N-acetyl-5-glutamyl phosphate to yield N-acetyl-L-glutamate 5-semialdehyde.</text>
</comment>
<dbReference type="EMBL" id="LKET01000016">
    <property type="protein sequence ID" value="KPU45879.1"/>
    <property type="molecule type" value="Genomic_DNA"/>
</dbReference>
<dbReference type="SUPFAM" id="SSF55347">
    <property type="entry name" value="Glyceraldehyde-3-phosphate dehydrogenase-like, C-terminal domain"/>
    <property type="match status" value="1"/>
</dbReference>
<dbReference type="CDD" id="cd17895">
    <property type="entry name" value="AGPR_1_N"/>
    <property type="match status" value="1"/>
</dbReference>
<dbReference type="InterPro" id="IPR036291">
    <property type="entry name" value="NAD(P)-bd_dom_sf"/>
</dbReference>
<dbReference type="Pfam" id="PF01118">
    <property type="entry name" value="Semialdhyde_dh"/>
    <property type="match status" value="1"/>
</dbReference>
<dbReference type="GO" id="GO:0006526">
    <property type="term" value="P:L-arginine biosynthetic process"/>
    <property type="evidence" value="ECO:0007669"/>
    <property type="project" value="UniProtKB-UniRule"/>
</dbReference>
<dbReference type="Proteomes" id="UP000050326">
    <property type="component" value="Unassembled WGS sequence"/>
</dbReference>